<protein>
    <recommendedName>
        <fullName evidence="2">SecDF P1 head subdomain domain-containing protein</fullName>
    </recommendedName>
</protein>
<evidence type="ECO:0000259" key="2">
    <source>
        <dbReference type="Pfam" id="PF22599"/>
    </source>
</evidence>
<dbReference type="AlphaFoldDB" id="A0A849P8X9"/>
<reference evidence="3 4" key="1">
    <citation type="submission" date="2020-05" db="EMBL/GenBank/DDBJ databases">
        <authorList>
            <person name="Niu N."/>
        </authorList>
    </citation>
    <scope>NUCLEOTIDE SEQUENCE [LARGE SCALE GENOMIC DNA]</scope>
    <source>
        <strain evidence="3 4">3340-03</strain>
    </source>
</reference>
<proteinExistence type="predicted"/>
<accession>A0A849P8X9</accession>
<feature type="domain" description="SecDF P1 head subdomain" evidence="2">
    <location>
        <begin position="86"/>
        <end position="163"/>
    </location>
</feature>
<dbReference type="InterPro" id="IPR054384">
    <property type="entry name" value="SecDF_P1_head"/>
</dbReference>
<dbReference type="PROSITE" id="PS51257">
    <property type="entry name" value="PROKAR_LIPOPROTEIN"/>
    <property type="match status" value="1"/>
</dbReference>
<dbReference type="RefSeq" id="WP_171680088.1">
    <property type="nucleotide sequence ID" value="NZ_JABGBN010000002.1"/>
</dbReference>
<organism evidence="3 4">
    <name type="scientific">Pelistega suis</name>
    <dbReference type="NCBI Taxonomy" id="1631957"/>
    <lineage>
        <taxon>Bacteria</taxon>
        <taxon>Pseudomonadati</taxon>
        <taxon>Pseudomonadota</taxon>
        <taxon>Betaproteobacteria</taxon>
        <taxon>Burkholderiales</taxon>
        <taxon>Alcaligenaceae</taxon>
        <taxon>Pelistega</taxon>
    </lineage>
</organism>
<evidence type="ECO:0000313" key="3">
    <source>
        <dbReference type="EMBL" id="NOL51407.1"/>
    </source>
</evidence>
<gene>
    <name evidence="3" type="ORF">HKX39_04345</name>
</gene>
<sequence>MRLSRLSICLGLVTVLSGCQVIDRVMGITSGSTASSSLPSDIPTAPPPNQTQTKAPTPKPSQQKVSSSLVIYVGATSEVSGYTQVTQKGRTVYVDPTQTLVYTDLSNTLAVLDESNNPYVNLVFSQAGAQKLSALTAKNVGKSLIVTLNNELISILKIDARNSNGILHVPMKSVSDAQTVERRILDGE</sequence>
<dbReference type="Pfam" id="PF22599">
    <property type="entry name" value="SecDF_P1_head"/>
    <property type="match status" value="1"/>
</dbReference>
<evidence type="ECO:0000313" key="4">
    <source>
        <dbReference type="Proteomes" id="UP000537862"/>
    </source>
</evidence>
<name>A0A849P8X9_9BURK</name>
<feature type="compositionally biased region" description="Polar residues" evidence="1">
    <location>
        <begin position="50"/>
        <end position="63"/>
    </location>
</feature>
<feature type="region of interest" description="Disordered" evidence="1">
    <location>
        <begin position="33"/>
        <end position="63"/>
    </location>
</feature>
<dbReference type="Proteomes" id="UP000537862">
    <property type="component" value="Unassembled WGS sequence"/>
</dbReference>
<comment type="caution">
    <text evidence="3">The sequence shown here is derived from an EMBL/GenBank/DDBJ whole genome shotgun (WGS) entry which is preliminary data.</text>
</comment>
<dbReference type="Gene3D" id="3.30.1360.200">
    <property type="match status" value="1"/>
</dbReference>
<keyword evidence="4" id="KW-1185">Reference proteome</keyword>
<evidence type="ECO:0000256" key="1">
    <source>
        <dbReference type="SAM" id="MobiDB-lite"/>
    </source>
</evidence>
<dbReference type="EMBL" id="JABGBN010000002">
    <property type="protein sequence ID" value="NOL51407.1"/>
    <property type="molecule type" value="Genomic_DNA"/>
</dbReference>